<gene>
    <name evidence="2" type="ORF">NMOB1V02_LOCUS3352</name>
</gene>
<dbReference type="OrthoDB" id="10013007at2759"/>
<dbReference type="Proteomes" id="UP000678499">
    <property type="component" value="Unassembled WGS sequence"/>
</dbReference>
<evidence type="ECO:0000313" key="2">
    <source>
        <dbReference type="EMBL" id="CAD7275560.1"/>
    </source>
</evidence>
<evidence type="ECO:0000256" key="1">
    <source>
        <dbReference type="SAM" id="Phobius"/>
    </source>
</evidence>
<feature type="transmembrane region" description="Helical" evidence="1">
    <location>
        <begin position="333"/>
        <end position="359"/>
    </location>
</feature>
<protein>
    <submittedName>
        <fullName evidence="2">Uncharacterized protein</fullName>
    </submittedName>
</protein>
<dbReference type="EMBL" id="CAJPEX010000440">
    <property type="protein sequence ID" value="CAG0915712.1"/>
    <property type="molecule type" value="Genomic_DNA"/>
</dbReference>
<dbReference type="SUPFAM" id="SSF50729">
    <property type="entry name" value="PH domain-like"/>
    <property type="match status" value="2"/>
</dbReference>
<keyword evidence="1" id="KW-0472">Membrane</keyword>
<evidence type="ECO:0000313" key="3">
    <source>
        <dbReference type="Proteomes" id="UP000678499"/>
    </source>
</evidence>
<organism evidence="2">
    <name type="scientific">Notodromas monacha</name>
    <dbReference type="NCBI Taxonomy" id="399045"/>
    <lineage>
        <taxon>Eukaryota</taxon>
        <taxon>Metazoa</taxon>
        <taxon>Ecdysozoa</taxon>
        <taxon>Arthropoda</taxon>
        <taxon>Crustacea</taxon>
        <taxon>Oligostraca</taxon>
        <taxon>Ostracoda</taxon>
        <taxon>Podocopa</taxon>
        <taxon>Podocopida</taxon>
        <taxon>Cypridocopina</taxon>
        <taxon>Cypridoidea</taxon>
        <taxon>Cyprididae</taxon>
        <taxon>Notodromas</taxon>
    </lineage>
</organism>
<keyword evidence="1" id="KW-0812">Transmembrane</keyword>
<sequence>MDGDGQRMTSWKHSFEPGSDELTVNLTRLYKCLSSGVVHDSTSVGDYFLEGLKVTVVSLLDRSLHGPGVNGSSGRHLYKGKKRRLTETYFKPSFLVQDRLRRFIVHAFSSAKKEVFKLAPQETFFYPSLSLLLLVELTGYCFSVKSHDCSSDLTSLALLTIFKAVFGKYVGSFPVAGSDELTRSEIVKLQLNKLHEAREKGRPVLIVISVAGIKVCSPDGKVFEERRSVYVIQFLSLIHSEVVRRDDDDMSSEALISGKSQQFWYQKHLKLIMFCVREIPGCLRHRRCRSSACAIPGICVFPACLIYDGRVESRQRGRVSIPSDLLSRLHFELLFFIIIIFFFLSSCFPVVVVVNVVVVKNVYMAHALKRISYASCDPELSHFSFLAREPKGQMDLQFCHAFLAESPEQSLGIHPPPRSGNPRLVPESRQFSNEYFYRAWAGYNDACTRCSFAASATIRSRVLSENLINSRLPPVLMRFCINRETRSEELCEVMGAGGGFLSHRNFRLAGSEGKYYGMLMLA</sequence>
<accession>A0A7R9BI85</accession>
<dbReference type="Gene3D" id="2.30.29.30">
    <property type="entry name" value="Pleckstrin-homology domain (PH domain)/Phosphotyrosine-binding domain (PTB)"/>
    <property type="match status" value="2"/>
</dbReference>
<name>A0A7R9BI85_9CRUS</name>
<proteinExistence type="predicted"/>
<keyword evidence="1" id="KW-1133">Transmembrane helix</keyword>
<dbReference type="InterPro" id="IPR011993">
    <property type="entry name" value="PH-like_dom_sf"/>
</dbReference>
<keyword evidence="3" id="KW-1185">Reference proteome</keyword>
<dbReference type="EMBL" id="OA882477">
    <property type="protein sequence ID" value="CAD7275560.1"/>
    <property type="molecule type" value="Genomic_DNA"/>
</dbReference>
<dbReference type="PANTHER" id="PTHR15832:SF2">
    <property type="entry name" value="SH2 DOMAIN-CONTAINING PROTEIN"/>
    <property type="match status" value="1"/>
</dbReference>
<dbReference type="PANTHER" id="PTHR15832">
    <property type="entry name" value="SHC (SRC HOMOLOGY DOMAIN C-TERMINAL) ADAPTOR HOMOLOG"/>
    <property type="match status" value="1"/>
</dbReference>
<reference evidence="2" key="1">
    <citation type="submission" date="2020-11" db="EMBL/GenBank/DDBJ databases">
        <authorList>
            <person name="Tran Van P."/>
        </authorList>
    </citation>
    <scope>NUCLEOTIDE SEQUENCE</scope>
</reference>
<dbReference type="AlphaFoldDB" id="A0A7R9BI85"/>